<evidence type="ECO:0000259" key="3">
    <source>
        <dbReference type="Pfam" id="PF09173"/>
    </source>
</evidence>
<evidence type="ECO:0000256" key="2">
    <source>
        <dbReference type="ARBA" id="ARBA00023134"/>
    </source>
</evidence>
<keyword evidence="1" id="KW-0547">Nucleotide-binding</keyword>
<dbReference type="InterPro" id="IPR009001">
    <property type="entry name" value="Transl_elong_EF1A/Init_IF2_C"/>
</dbReference>
<reference evidence="4" key="1">
    <citation type="journal article" date="2014" name="Front. Microbiol.">
        <title>High frequency of phylogenetically diverse reductive dehalogenase-homologous genes in deep subseafloor sedimentary metagenomes.</title>
        <authorList>
            <person name="Kawai M."/>
            <person name="Futagami T."/>
            <person name="Toyoda A."/>
            <person name="Takaki Y."/>
            <person name="Nishi S."/>
            <person name="Hori S."/>
            <person name="Arai W."/>
            <person name="Tsubouchi T."/>
            <person name="Morono Y."/>
            <person name="Uchiyama I."/>
            <person name="Ito T."/>
            <person name="Fujiyama A."/>
            <person name="Inagaki F."/>
            <person name="Takami H."/>
        </authorList>
    </citation>
    <scope>NUCLEOTIDE SEQUENCE</scope>
    <source>
        <strain evidence="4">Expedition CK06-06</strain>
    </source>
</reference>
<evidence type="ECO:0000256" key="1">
    <source>
        <dbReference type="ARBA" id="ARBA00022741"/>
    </source>
</evidence>
<name>X1C2T4_9ZZZZ</name>
<dbReference type="GO" id="GO:0005525">
    <property type="term" value="F:GTP binding"/>
    <property type="evidence" value="ECO:0007669"/>
    <property type="project" value="UniProtKB-KW"/>
</dbReference>
<protein>
    <recommendedName>
        <fullName evidence="3">Initiation factor eIF2 gamma C-terminal domain-containing protein</fullName>
    </recommendedName>
</protein>
<dbReference type="InterPro" id="IPR015256">
    <property type="entry name" value="eIF2g_C"/>
</dbReference>
<comment type="caution">
    <text evidence="4">The sequence shown here is derived from an EMBL/GenBank/DDBJ whole genome shotgun (WGS) entry which is preliminary data.</text>
</comment>
<organism evidence="4">
    <name type="scientific">marine sediment metagenome</name>
    <dbReference type="NCBI Taxonomy" id="412755"/>
    <lineage>
        <taxon>unclassified sequences</taxon>
        <taxon>metagenomes</taxon>
        <taxon>ecological metagenomes</taxon>
    </lineage>
</organism>
<dbReference type="AlphaFoldDB" id="X1C2T4"/>
<dbReference type="SUPFAM" id="SSF50465">
    <property type="entry name" value="EF-Tu/eEF-1alpha/eIF2-gamma C-terminal domain"/>
    <property type="match status" value="1"/>
</dbReference>
<dbReference type="Pfam" id="PF09173">
    <property type="entry name" value="eIF2_C"/>
    <property type="match status" value="1"/>
</dbReference>
<sequence>LDRVIGSEVQMKVQPLKHGEKLLLVVGTEKTGGTVTKILKNSTIIKIVPSICAPERFIYAISRIINRRYRLIGYGQEVDHN</sequence>
<accession>X1C2T4</accession>
<dbReference type="Gene3D" id="2.40.30.10">
    <property type="entry name" value="Translation factors"/>
    <property type="match status" value="1"/>
</dbReference>
<dbReference type="EMBL" id="BART01018843">
    <property type="protein sequence ID" value="GAG78701.1"/>
    <property type="molecule type" value="Genomic_DNA"/>
</dbReference>
<feature type="domain" description="Initiation factor eIF2 gamma C-terminal" evidence="3">
    <location>
        <begin position="1"/>
        <end position="76"/>
    </location>
</feature>
<keyword evidence="2" id="KW-0342">GTP-binding</keyword>
<evidence type="ECO:0000313" key="4">
    <source>
        <dbReference type="EMBL" id="GAG78701.1"/>
    </source>
</evidence>
<gene>
    <name evidence="4" type="ORF">S01H4_35435</name>
</gene>
<proteinExistence type="predicted"/>
<feature type="non-terminal residue" evidence="4">
    <location>
        <position position="1"/>
    </location>
</feature>